<organism evidence="1 2">
    <name type="scientific">Halomonas casei</name>
    <dbReference type="NCBI Taxonomy" id="2742613"/>
    <lineage>
        <taxon>Bacteria</taxon>
        <taxon>Pseudomonadati</taxon>
        <taxon>Pseudomonadota</taxon>
        <taxon>Gammaproteobacteria</taxon>
        <taxon>Oceanospirillales</taxon>
        <taxon>Halomonadaceae</taxon>
        <taxon>Halomonas</taxon>
    </lineage>
</organism>
<gene>
    <name evidence="1" type="ORF">EI168_01440</name>
</gene>
<dbReference type="RefSeq" id="WP_192535772.1">
    <property type="nucleotide sequence ID" value="NZ_RRZD01000001.1"/>
</dbReference>
<proteinExistence type="predicted"/>
<dbReference type="Proteomes" id="UP001645039">
    <property type="component" value="Unassembled WGS sequence"/>
</dbReference>
<name>A0ABR9EX33_9GAMM</name>
<evidence type="ECO:0000313" key="2">
    <source>
        <dbReference type="Proteomes" id="UP001645039"/>
    </source>
</evidence>
<comment type="caution">
    <text evidence="1">The sequence shown here is derived from an EMBL/GenBank/DDBJ whole genome shotgun (WGS) entry which is preliminary data.</text>
</comment>
<reference evidence="1 2" key="1">
    <citation type="submission" date="2020-07" db="EMBL/GenBank/DDBJ databases">
        <title>Halophilic bacteria isolated from french cheeses.</title>
        <authorList>
            <person name="Kothe C.I."/>
            <person name="Farah-Kraiem B."/>
            <person name="Renault P."/>
            <person name="Dridi B."/>
        </authorList>
    </citation>
    <scope>NUCLEOTIDE SEQUENCE [LARGE SCALE GENOMIC DNA]</scope>
    <source>
        <strain evidence="1 2">FME1</strain>
    </source>
</reference>
<sequence length="133" mass="13864">MIPTTTIGAAPPPGGGGTEALAAQNLFEHMAQQSGVTLQATTPAELGSSILNSLEGPLDKVQNFSNRLQDSDVLRSSGGEGVAGERAVGVEDMQFDRMLESFSTMFDHATLTKLMSSCASQMSGACQTLLRGQ</sequence>
<accession>A0ABR9EX33</accession>
<keyword evidence="2" id="KW-1185">Reference proteome</keyword>
<protein>
    <submittedName>
        <fullName evidence="1">Uncharacterized protein</fullName>
    </submittedName>
</protein>
<dbReference type="EMBL" id="RRZD01000001">
    <property type="protein sequence ID" value="MBE0398773.1"/>
    <property type="molecule type" value="Genomic_DNA"/>
</dbReference>
<evidence type="ECO:0000313" key="1">
    <source>
        <dbReference type="EMBL" id="MBE0398773.1"/>
    </source>
</evidence>